<accession>A0ABT0K5K9</accession>
<organism evidence="5 6">
    <name type="scientific">Frankia umida</name>
    <dbReference type="NCBI Taxonomy" id="573489"/>
    <lineage>
        <taxon>Bacteria</taxon>
        <taxon>Bacillati</taxon>
        <taxon>Actinomycetota</taxon>
        <taxon>Actinomycetes</taxon>
        <taxon>Frankiales</taxon>
        <taxon>Frankiaceae</taxon>
        <taxon>Frankia</taxon>
    </lineage>
</organism>
<feature type="signal peptide" evidence="3">
    <location>
        <begin position="1"/>
        <end position="31"/>
    </location>
</feature>
<dbReference type="PANTHER" id="PTHR47235">
    <property type="entry name" value="BLR6548 PROTEIN"/>
    <property type="match status" value="1"/>
</dbReference>
<feature type="chain" id="PRO_5045759149" evidence="3">
    <location>
        <begin position="32"/>
        <end position="405"/>
    </location>
</feature>
<evidence type="ECO:0000256" key="1">
    <source>
        <dbReference type="ARBA" id="ARBA00010062"/>
    </source>
</evidence>
<dbReference type="PANTHER" id="PTHR47235:SF1">
    <property type="entry name" value="BLR6548 PROTEIN"/>
    <property type="match status" value="1"/>
</dbReference>
<dbReference type="Pfam" id="PF13458">
    <property type="entry name" value="Peripla_BP_6"/>
    <property type="match status" value="1"/>
</dbReference>
<sequence>MRLRALSAGVVALAIAVVAAGCSSSSGGTSAAGSTWKLGSPLTCSGPLASSAGPYCDAVRAWAKSVNASGGINGHRIDLIVKDDAGNPATGLRNVRELVEKDHVIALVGLPPAYTFSAYLKAKKIPAIGIIGNSDYRNPSFFNVGLNPFASVFSVSQETSRVGVRNFGFAYCAESAGCAQSLPIIQAAAGGFGQTTTSVKVSSSAADYTAPCLQLKNAGVQAMLIGAGSDVVLRVLDSCVAQGLKARVAAPAQAIEPNDWLKDRNTEGAIAISGYAPWYDTTIPGIRAFQAGMAKYAPGTETGAAASAAWSIAEVFKGAAQAAHLGDNPTPAQVTQALHGLQGFTADGLLPPLSYPQGAEQNLASSNCYFTFTIKSGAFASVNGGRAECIDQQKLAPFVKLLPAS</sequence>
<evidence type="ECO:0000313" key="5">
    <source>
        <dbReference type="EMBL" id="MCK9878991.1"/>
    </source>
</evidence>
<dbReference type="SUPFAM" id="SSF53822">
    <property type="entry name" value="Periplasmic binding protein-like I"/>
    <property type="match status" value="1"/>
</dbReference>
<name>A0ABT0K5K9_9ACTN</name>
<dbReference type="Gene3D" id="3.40.50.2300">
    <property type="match status" value="2"/>
</dbReference>
<feature type="domain" description="Leucine-binding protein" evidence="4">
    <location>
        <begin position="35"/>
        <end position="365"/>
    </location>
</feature>
<dbReference type="Proteomes" id="UP001201873">
    <property type="component" value="Unassembled WGS sequence"/>
</dbReference>
<dbReference type="CDD" id="cd06341">
    <property type="entry name" value="PBP1_ABC_ligand_binding-like"/>
    <property type="match status" value="1"/>
</dbReference>
<dbReference type="EMBL" id="JALKFT010000057">
    <property type="protein sequence ID" value="MCK9878991.1"/>
    <property type="molecule type" value="Genomic_DNA"/>
</dbReference>
<keyword evidence="2 3" id="KW-0732">Signal</keyword>
<evidence type="ECO:0000313" key="6">
    <source>
        <dbReference type="Proteomes" id="UP001201873"/>
    </source>
</evidence>
<comment type="similarity">
    <text evidence="1">Belongs to the leucine-binding protein family.</text>
</comment>
<evidence type="ECO:0000259" key="4">
    <source>
        <dbReference type="Pfam" id="PF13458"/>
    </source>
</evidence>
<dbReference type="PROSITE" id="PS51257">
    <property type="entry name" value="PROKAR_LIPOPROTEIN"/>
    <property type="match status" value="1"/>
</dbReference>
<evidence type="ECO:0000256" key="2">
    <source>
        <dbReference type="ARBA" id="ARBA00022729"/>
    </source>
</evidence>
<comment type="caution">
    <text evidence="5">The sequence shown here is derived from an EMBL/GenBank/DDBJ whole genome shotgun (WGS) entry which is preliminary data.</text>
</comment>
<protein>
    <submittedName>
        <fullName evidence="5">ABC transporter substrate-binding protein</fullName>
    </submittedName>
</protein>
<reference evidence="5 6" key="1">
    <citation type="submission" date="2022-04" db="EMBL/GenBank/DDBJ databases">
        <title>Genome diversity in the genus Frankia.</title>
        <authorList>
            <person name="Carlos-Shanley C."/>
            <person name="Hahn D."/>
        </authorList>
    </citation>
    <scope>NUCLEOTIDE SEQUENCE [LARGE SCALE GENOMIC DNA]</scope>
    <source>
        <strain evidence="5 6">Ag45/Mut15</strain>
    </source>
</reference>
<keyword evidence="6" id="KW-1185">Reference proteome</keyword>
<dbReference type="InterPro" id="IPR028082">
    <property type="entry name" value="Peripla_BP_I"/>
</dbReference>
<proteinExistence type="inferred from homology"/>
<dbReference type="InterPro" id="IPR028081">
    <property type="entry name" value="Leu-bd"/>
</dbReference>
<gene>
    <name evidence="5" type="ORF">MXD59_25070</name>
</gene>
<evidence type="ECO:0000256" key="3">
    <source>
        <dbReference type="SAM" id="SignalP"/>
    </source>
</evidence>